<dbReference type="InterPro" id="IPR039932">
    <property type="entry name" value="Spink4-like"/>
</dbReference>
<evidence type="ECO:0000313" key="4">
    <source>
        <dbReference type="Proteomes" id="UP001153714"/>
    </source>
</evidence>
<reference evidence="3" key="2">
    <citation type="submission" date="2022-10" db="EMBL/GenBank/DDBJ databases">
        <authorList>
            <consortium name="ENA_rothamsted_submissions"/>
            <consortium name="culmorum"/>
            <person name="King R."/>
        </authorList>
    </citation>
    <scope>NUCLEOTIDE SEQUENCE</scope>
</reference>
<dbReference type="Pfam" id="PF07648">
    <property type="entry name" value="Kazal_2"/>
    <property type="match status" value="1"/>
</dbReference>
<organism evidence="3 4">
    <name type="scientific">Diatraea saccharalis</name>
    <name type="common">sugarcane borer</name>
    <dbReference type="NCBI Taxonomy" id="40085"/>
    <lineage>
        <taxon>Eukaryota</taxon>
        <taxon>Metazoa</taxon>
        <taxon>Ecdysozoa</taxon>
        <taxon>Arthropoda</taxon>
        <taxon>Hexapoda</taxon>
        <taxon>Insecta</taxon>
        <taxon>Pterygota</taxon>
        <taxon>Neoptera</taxon>
        <taxon>Endopterygota</taxon>
        <taxon>Lepidoptera</taxon>
        <taxon>Glossata</taxon>
        <taxon>Ditrysia</taxon>
        <taxon>Pyraloidea</taxon>
        <taxon>Crambidae</taxon>
        <taxon>Crambinae</taxon>
        <taxon>Diatraea</taxon>
    </lineage>
</organism>
<evidence type="ECO:0000313" key="3">
    <source>
        <dbReference type="EMBL" id="CAG9787861.1"/>
    </source>
</evidence>
<keyword evidence="1" id="KW-0732">Signal</keyword>
<accession>A0A9N9WCX8</accession>
<dbReference type="SUPFAM" id="SSF100895">
    <property type="entry name" value="Kazal-type serine protease inhibitors"/>
    <property type="match status" value="2"/>
</dbReference>
<dbReference type="AlphaFoldDB" id="A0A9N9WCX8"/>
<dbReference type="InterPro" id="IPR002350">
    <property type="entry name" value="Kazal_dom"/>
</dbReference>
<proteinExistence type="predicted"/>
<feature type="chain" id="PRO_5040202337" description="Kazal-like domain-containing protein" evidence="1">
    <location>
        <begin position="16"/>
        <end position="162"/>
    </location>
</feature>
<reference evidence="3" key="1">
    <citation type="submission" date="2021-12" db="EMBL/GenBank/DDBJ databases">
        <authorList>
            <person name="King R."/>
        </authorList>
    </citation>
    <scope>NUCLEOTIDE SEQUENCE</scope>
</reference>
<dbReference type="GO" id="GO:0004867">
    <property type="term" value="F:serine-type endopeptidase inhibitor activity"/>
    <property type="evidence" value="ECO:0007669"/>
    <property type="project" value="InterPro"/>
</dbReference>
<dbReference type="Gene3D" id="3.30.60.30">
    <property type="match status" value="2"/>
</dbReference>
<protein>
    <recommendedName>
        <fullName evidence="2">Kazal-like domain-containing protein</fullName>
    </recommendedName>
</protein>
<dbReference type="InterPro" id="IPR036058">
    <property type="entry name" value="Kazal_dom_sf"/>
</dbReference>
<keyword evidence="4" id="KW-1185">Reference proteome</keyword>
<sequence length="162" mass="18115">MKKILLFLIIASCESFGKPSTKDLLSKYSSVDEECIRECPKTNQYDPICGSNGVRYWNTGHLYCSQSCGVDVYPMHPPPCFSIPVTSAMKSNSIIDVEQCIRECPRTKEYNPMCGSNGVQYNNIGHLTCAQYCGVGQLPITRTINITLEGLFYLSSNRNFES</sequence>
<evidence type="ECO:0000256" key="1">
    <source>
        <dbReference type="SAM" id="SignalP"/>
    </source>
</evidence>
<gene>
    <name evidence="3" type="ORF">DIATSA_LOCUS5713</name>
</gene>
<name>A0A9N9WCX8_9NEOP</name>
<feature type="signal peptide" evidence="1">
    <location>
        <begin position="1"/>
        <end position="15"/>
    </location>
</feature>
<dbReference type="Pfam" id="PF00050">
    <property type="entry name" value="Kazal_1"/>
    <property type="match status" value="1"/>
</dbReference>
<dbReference type="Proteomes" id="UP001153714">
    <property type="component" value="Chromosome 18"/>
</dbReference>
<dbReference type="OrthoDB" id="6513408at2759"/>
<feature type="domain" description="Kazal-like" evidence="2">
    <location>
        <begin position="29"/>
        <end position="82"/>
    </location>
</feature>
<dbReference type="PANTHER" id="PTHR21179">
    <property type="entry name" value="SERINE-TYPE ENDOPEPTIDASE INHIBITOR"/>
    <property type="match status" value="1"/>
</dbReference>
<dbReference type="EMBL" id="OU893349">
    <property type="protein sequence ID" value="CAG9787861.1"/>
    <property type="molecule type" value="Genomic_DNA"/>
</dbReference>
<evidence type="ECO:0000259" key="2">
    <source>
        <dbReference type="PROSITE" id="PS51465"/>
    </source>
</evidence>
<dbReference type="PROSITE" id="PS51465">
    <property type="entry name" value="KAZAL_2"/>
    <property type="match status" value="1"/>
</dbReference>
<dbReference type="PANTHER" id="PTHR21179:SF1">
    <property type="entry name" value="KAZ1-TYPE SERINE PROTEASE INHIBITOR-LIKE PROTEIN TYPE EPSILON-RELATED"/>
    <property type="match status" value="1"/>
</dbReference>